<reference evidence="1" key="1">
    <citation type="journal article" date="2021" name="Proc. Natl. Acad. Sci. U.S.A.">
        <title>Three genomes in the algal genus Volvox reveal the fate of a haploid sex-determining region after a transition to homothallism.</title>
        <authorList>
            <person name="Yamamoto K."/>
            <person name="Hamaji T."/>
            <person name="Kawai-Toyooka H."/>
            <person name="Matsuzaki R."/>
            <person name="Takahashi F."/>
            <person name="Nishimura Y."/>
            <person name="Kawachi M."/>
            <person name="Noguchi H."/>
            <person name="Minakuchi Y."/>
            <person name="Umen J.G."/>
            <person name="Toyoda A."/>
            <person name="Nozaki H."/>
        </authorList>
    </citation>
    <scope>NUCLEOTIDE SEQUENCE</scope>
    <source>
        <strain evidence="1">NIES-3786</strain>
    </source>
</reference>
<dbReference type="EMBL" id="BNCP01000006">
    <property type="protein sequence ID" value="GIL74907.1"/>
    <property type="molecule type" value="Genomic_DNA"/>
</dbReference>
<dbReference type="Proteomes" id="UP000747110">
    <property type="component" value="Unassembled WGS sequence"/>
</dbReference>
<proteinExistence type="predicted"/>
<accession>A0A8J4C3N5</accession>
<dbReference type="PANTHER" id="PTHR34407">
    <property type="entry name" value="EXPRESSED PROTEIN"/>
    <property type="match status" value="1"/>
</dbReference>
<evidence type="ECO:0000313" key="2">
    <source>
        <dbReference type="Proteomes" id="UP000747110"/>
    </source>
</evidence>
<dbReference type="InterPro" id="IPR036514">
    <property type="entry name" value="SGNH_hydro_sf"/>
</dbReference>
<dbReference type="AlphaFoldDB" id="A0A8J4C3N5"/>
<dbReference type="CDD" id="cd00229">
    <property type="entry name" value="SGNH_hydrolase"/>
    <property type="match status" value="1"/>
</dbReference>
<comment type="caution">
    <text evidence="1">The sequence shown here is derived from an EMBL/GenBank/DDBJ whole genome shotgun (WGS) entry which is preliminary data.</text>
</comment>
<dbReference type="PANTHER" id="PTHR34407:SF1">
    <property type="entry name" value="SGNH HYDROLASE-TYPE ESTERASE DOMAIN-CONTAINING PROTEIN"/>
    <property type="match status" value="1"/>
</dbReference>
<dbReference type="OrthoDB" id="532422at2759"/>
<protein>
    <submittedName>
        <fullName evidence="1">Uncharacterized protein</fullName>
    </submittedName>
</protein>
<dbReference type="Gene3D" id="3.40.50.1110">
    <property type="entry name" value="SGNH hydrolase"/>
    <property type="match status" value="1"/>
</dbReference>
<name>A0A8J4C3N5_9CHLO</name>
<organism evidence="1 2">
    <name type="scientific">Volvox reticuliferus</name>
    <dbReference type="NCBI Taxonomy" id="1737510"/>
    <lineage>
        <taxon>Eukaryota</taxon>
        <taxon>Viridiplantae</taxon>
        <taxon>Chlorophyta</taxon>
        <taxon>core chlorophytes</taxon>
        <taxon>Chlorophyceae</taxon>
        <taxon>CS clade</taxon>
        <taxon>Chlamydomonadales</taxon>
        <taxon>Volvocaceae</taxon>
        <taxon>Volvox</taxon>
    </lineage>
</organism>
<sequence>MRSISVTTAITVLFCSKFLFSTVLVCRASSQPKGTVFRPSCPPKLGTHAPVDVNLLWSKTVPAGMSEDAAGQLTPLFDYKFLLPQESLRAGLSYTGAARRLRKFVQDFLHGEKQMKIGVVGGSISVGMHASKVGVTDWFSTVVGWLSSSAKSAEKVKGRNGCRPATPSGYMVFCLENSVDPDVDLVFVEYSLNDGYEDKITENSIIEAKEQLIRRLLKLPGKPAVVLLQVGHVWGCYIHPFFYTPEDIEGALAAYYDVSSVSQRTSIYLLNVHKPTEGFLFDQVYDDHHPLDVGHKIMADLVVHLIQEVAIGLLISPVTPAEVSVRDVPLPPPMHKGNLEPMGTTCLVEEKFADIAIATEGWRWVNEGTDIKPKWGFVSTVPGSELIVRLGDTARDDVISGGSNGTFPVLLQYLLSYSSSMGKAVIDCLGGGCQCKQAMADGYIPDKVSVTSMIQLDVQWSAHDTPCDLRVTVLNETSTEGHKFKVAGVVLAVTNSLKSAFSMKNWEV</sequence>
<gene>
    <name evidence="1" type="ORF">Vretifemale_4734</name>
</gene>
<dbReference type="SUPFAM" id="SSF52266">
    <property type="entry name" value="SGNH hydrolase"/>
    <property type="match status" value="1"/>
</dbReference>
<keyword evidence="2" id="KW-1185">Reference proteome</keyword>
<evidence type="ECO:0000313" key="1">
    <source>
        <dbReference type="EMBL" id="GIL74907.1"/>
    </source>
</evidence>